<reference evidence="4" key="1">
    <citation type="journal article" date="2014" name="Int. J. Syst. Evol. Microbiol.">
        <title>Complete genome sequence of Corynebacterium casei LMG S-19264T (=DSM 44701T), isolated from a smear-ripened cheese.</title>
        <authorList>
            <consortium name="US DOE Joint Genome Institute (JGI-PGF)"/>
            <person name="Walter F."/>
            <person name="Albersmeier A."/>
            <person name="Kalinowski J."/>
            <person name="Ruckert C."/>
        </authorList>
    </citation>
    <scope>NUCLEOTIDE SEQUENCE</scope>
    <source>
        <strain evidence="4">JCM 31311</strain>
    </source>
</reference>
<dbReference type="InterPro" id="IPR006140">
    <property type="entry name" value="D-isomer_DH_NAD-bd"/>
</dbReference>
<dbReference type="AlphaFoldDB" id="A0A918BVN9"/>
<keyword evidence="5" id="KW-1185">Reference proteome</keyword>
<dbReference type="InterPro" id="IPR029753">
    <property type="entry name" value="D-isomer_DH_CS"/>
</dbReference>
<dbReference type="PROSITE" id="PS00671">
    <property type="entry name" value="D_2_HYDROXYACID_DH_3"/>
    <property type="match status" value="1"/>
</dbReference>
<feature type="domain" description="D-isomer specific 2-hydroxyacid dehydrogenase NAD-binding" evidence="3">
    <location>
        <begin position="100"/>
        <end position="264"/>
    </location>
</feature>
<dbReference type="Pfam" id="PF02826">
    <property type="entry name" value="2-Hacid_dh_C"/>
    <property type="match status" value="1"/>
</dbReference>
<evidence type="ECO:0000259" key="3">
    <source>
        <dbReference type="Pfam" id="PF02826"/>
    </source>
</evidence>
<sequence length="301" mass="32767">MLEYTMRVLLPDLPPFRALSVPGVTPVYFESGQVPPGEVEGFVLWFLRPDLRRTVLHRPGLKWVLTLTAGIDHVVADLPPGVALYNAHALHDRAVAQHAVALMLAAGRGLHRYRDAQRRREWADSGPMHTLEGRHVVIWGYGHIGRLLDGMLAPLGAHVTGLTSRSTPHDIETALKTADDVVLLLPRTPATRHILNAERLALLPSSAWVYNLGRGDLIDPDALNAALDARQLAGAALDVTEPEPLPASSPLWDHENVILTPHVGSTTDDLIVRGAAYAADVLNAMQHGQDVPGRVDLSRGY</sequence>
<name>A0A918BVN9_9DEIO</name>
<dbReference type="PANTHER" id="PTHR43333">
    <property type="entry name" value="2-HACID_DH_C DOMAIN-CONTAINING PROTEIN"/>
    <property type="match status" value="1"/>
</dbReference>
<dbReference type="CDD" id="cd05300">
    <property type="entry name" value="2-Hacid_dh_1"/>
    <property type="match status" value="1"/>
</dbReference>
<dbReference type="RefSeq" id="WP_229775789.1">
    <property type="nucleotide sequence ID" value="NZ_BMQL01000001.1"/>
</dbReference>
<dbReference type="GO" id="GO:0016616">
    <property type="term" value="F:oxidoreductase activity, acting on the CH-OH group of donors, NAD or NADP as acceptor"/>
    <property type="evidence" value="ECO:0007669"/>
    <property type="project" value="UniProtKB-ARBA"/>
</dbReference>
<organism evidence="4 5">
    <name type="scientific">Deinococcus ruber</name>
    <dbReference type="NCBI Taxonomy" id="1848197"/>
    <lineage>
        <taxon>Bacteria</taxon>
        <taxon>Thermotogati</taxon>
        <taxon>Deinococcota</taxon>
        <taxon>Deinococci</taxon>
        <taxon>Deinococcales</taxon>
        <taxon>Deinococcaceae</taxon>
        <taxon>Deinococcus</taxon>
    </lineage>
</organism>
<gene>
    <name evidence="4" type="ORF">GCM10008957_01420</name>
</gene>
<dbReference type="EMBL" id="BMQL01000001">
    <property type="protein sequence ID" value="GGQ93163.1"/>
    <property type="molecule type" value="Genomic_DNA"/>
</dbReference>
<dbReference type="GO" id="GO:0051287">
    <property type="term" value="F:NAD binding"/>
    <property type="evidence" value="ECO:0007669"/>
    <property type="project" value="InterPro"/>
</dbReference>
<evidence type="ECO:0000313" key="5">
    <source>
        <dbReference type="Proteomes" id="UP000603865"/>
    </source>
</evidence>
<reference evidence="4" key="2">
    <citation type="submission" date="2020-09" db="EMBL/GenBank/DDBJ databases">
        <authorList>
            <person name="Sun Q."/>
            <person name="Ohkuma M."/>
        </authorList>
    </citation>
    <scope>NUCLEOTIDE SEQUENCE</scope>
    <source>
        <strain evidence="4">JCM 31311</strain>
    </source>
</reference>
<accession>A0A918BVN9</accession>
<comment type="caution">
    <text evidence="4">The sequence shown here is derived from an EMBL/GenBank/DDBJ whole genome shotgun (WGS) entry which is preliminary data.</text>
</comment>
<keyword evidence="1" id="KW-0560">Oxidoreductase</keyword>
<dbReference type="PANTHER" id="PTHR43333:SF1">
    <property type="entry name" value="D-ISOMER SPECIFIC 2-HYDROXYACID DEHYDROGENASE NAD-BINDING DOMAIN-CONTAINING PROTEIN"/>
    <property type="match status" value="1"/>
</dbReference>
<evidence type="ECO:0000313" key="4">
    <source>
        <dbReference type="EMBL" id="GGQ93163.1"/>
    </source>
</evidence>
<dbReference type="Gene3D" id="3.40.50.720">
    <property type="entry name" value="NAD(P)-binding Rossmann-like Domain"/>
    <property type="match status" value="2"/>
</dbReference>
<proteinExistence type="predicted"/>
<evidence type="ECO:0000256" key="1">
    <source>
        <dbReference type="ARBA" id="ARBA00023002"/>
    </source>
</evidence>
<keyword evidence="2" id="KW-0520">NAD</keyword>
<dbReference type="InterPro" id="IPR036291">
    <property type="entry name" value="NAD(P)-bd_dom_sf"/>
</dbReference>
<dbReference type="Proteomes" id="UP000603865">
    <property type="component" value="Unassembled WGS sequence"/>
</dbReference>
<dbReference type="SUPFAM" id="SSF51735">
    <property type="entry name" value="NAD(P)-binding Rossmann-fold domains"/>
    <property type="match status" value="1"/>
</dbReference>
<evidence type="ECO:0000256" key="2">
    <source>
        <dbReference type="ARBA" id="ARBA00023027"/>
    </source>
</evidence>
<protein>
    <submittedName>
        <fullName evidence="4">2-hydroxyacid dehydrogenase</fullName>
    </submittedName>
</protein>